<sequence length="142" mass="16046">MGTYVHTQRPITARAGDLGFIITAPPRQPPHSRINRDPPGLLSSTASSSRPSALKIWQAVVEGSNRDLHGCISPQARASLRCFWQMRLAALRRCVMYFEIQRKIISKSIFKDDFVNTSRHDSKDKAAACKWVLKEVRQILKS</sequence>
<dbReference type="AlphaFoldDB" id="A0A8T0NN88"/>
<feature type="region of interest" description="Disordered" evidence="1">
    <location>
        <begin position="25"/>
        <end position="47"/>
    </location>
</feature>
<proteinExistence type="predicted"/>
<accession>A0A8T0NN88</accession>
<evidence type="ECO:0000313" key="3">
    <source>
        <dbReference type="Proteomes" id="UP000823388"/>
    </source>
</evidence>
<reference evidence="2" key="1">
    <citation type="submission" date="2020-05" db="EMBL/GenBank/DDBJ databases">
        <title>WGS assembly of Panicum virgatum.</title>
        <authorList>
            <person name="Lovell J.T."/>
            <person name="Jenkins J."/>
            <person name="Shu S."/>
            <person name="Juenger T.E."/>
            <person name="Schmutz J."/>
        </authorList>
    </citation>
    <scope>NUCLEOTIDE SEQUENCE</scope>
    <source>
        <strain evidence="2">AP13</strain>
    </source>
</reference>
<dbReference type="Proteomes" id="UP000823388">
    <property type="component" value="Chromosome 9K"/>
</dbReference>
<organism evidence="2 3">
    <name type="scientific">Panicum virgatum</name>
    <name type="common">Blackwell switchgrass</name>
    <dbReference type="NCBI Taxonomy" id="38727"/>
    <lineage>
        <taxon>Eukaryota</taxon>
        <taxon>Viridiplantae</taxon>
        <taxon>Streptophyta</taxon>
        <taxon>Embryophyta</taxon>
        <taxon>Tracheophyta</taxon>
        <taxon>Spermatophyta</taxon>
        <taxon>Magnoliopsida</taxon>
        <taxon>Liliopsida</taxon>
        <taxon>Poales</taxon>
        <taxon>Poaceae</taxon>
        <taxon>PACMAD clade</taxon>
        <taxon>Panicoideae</taxon>
        <taxon>Panicodae</taxon>
        <taxon>Paniceae</taxon>
        <taxon>Panicinae</taxon>
        <taxon>Panicum</taxon>
        <taxon>Panicum sect. Hiantes</taxon>
    </lineage>
</organism>
<protein>
    <submittedName>
        <fullName evidence="2">Uncharacterized protein</fullName>
    </submittedName>
</protein>
<name>A0A8T0NN88_PANVG</name>
<evidence type="ECO:0000256" key="1">
    <source>
        <dbReference type="SAM" id="MobiDB-lite"/>
    </source>
</evidence>
<comment type="caution">
    <text evidence="2">The sequence shown here is derived from an EMBL/GenBank/DDBJ whole genome shotgun (WGS) entry which is preliminary data.</text>
</comment>
<evidence type="ECO:0000313" key="2">
    <source>
        <dbReference type="EMBL" id="KAG2549749.1"/>
    </source>
</evidence>
<keyword evidence="3" id="KW-1185">Reference proteome</keyword>
<gene>
    <name evidence="2" type="ORF">PVAP13_9KG261513</name>
</gene>
<feature type="compositionally biased region" description="Low complexity" evidence="1">
    <location>
        <begin position="38"/>
        <end position="47"/>
    </location>
</feature>
<dbReference type="EMBL" id="CM029053">
    <property type="protein sequence ID" value="KAG2549749.1"/>
    <property type="molecule type" value="Genomic_DNA"/>
</dbReference>